<dbReference type="InterPro" id="IPR036770">
    <property type="entry name" value="Ankyrin_rpt-contain_sf"/>
</dbReference>
<keyword evidence="1" id="KW-0677">Repeat</keyword>
<organism evidence="6 7">
    <name type="scientific">Fusarium falciforme</name>
    <dbReference type="NCBI Taxonomy" id="195108"/>
    <lineage>
        <taxon>Eukaryota</taxon>
        <taxon>Fungi</taxon>
        <taxon>Dikarya</taxon>
        <taxon>Ascomycota</taxon>
        <taxon>Pezizomycotina</taxon>
        <taxon>Sordariomycetes</taxon>
        <taxon>Hypocreomycetidae</taxon>
        <taxon>Hypocreales</taxon>
        <taxon>Nectriaceae</taxon>
        <taxon>Fusarium</taxon>
        <taxon>Fusarium solani species complex</taxon>
    </lineage>
</organism>
<dbReference type="InterPro" id="IPR002110">
    <property type="entry name" value="Ankyrin_rpt"/>
</dbReference>
<name>A0A9W8V079_9HYPO</name>
<keyword evidence="7" id="KW-1185">Reference proteome</keyword>
<dbReference type="Gene3D" id="1.25.40.20">
    <property type="entry name" value="Ankyrin repeat-containing domain"/>
    <property type="match status" value="5"/>
</dbReference>
<evidence type="ECO:0000256" key="3">
    <source>
        <dbReference type="PROSITE-ProRule" id="PRU00023"/>
    </source>
</evidence>
<dbReference type="EMBL" id="JAOQAV010000024">
    <property type="protein sequence ID" value="KAJ4185161.1"/>
    <property type="molecule type" value="Genomic_DNA"/>
</dbReference>
<dbReference type="SUPFAM" id="SSF48403">
    <property type="entry name" value="Ankyrin repeat"/>
    <property type="match status" value="3"/>
</dbReference>
<comment type="caution">
    <text evidence="6">The sequence shown here is derived from an EMBL/GenBank/DDBJ whole genome shotgun (WGS) entry which is preliminary data.</text>
</comment>
<feature type="repeat" description="ANK" evidence="3">
    <location>
        <begin position="515"/>
        <end position="538"/>
    </location>
</feature>
<feature type="repeat" description="ANK" evidence="3">
    <location>
        <begin position="620"/>
        <end position="653"/>
    </location>
</feature>
<evidence type="ECO:0000256" key="2">
    <source>
        <dbReference type="ARBA" id="ARBA00023043"/>
    </source>
</evidence>
<dbReference type="PROSITE" id="PS50088">
    <property type="entry name" value="ANK_REPEAT"/>
    <property type="match status" value="8"/>
</dbReference>
<keyword evidence="2 3" id="KW-0040">ANK repeat</keyword>
<feature type="domain" description="Heterokaryon incompatibility" evidence="5">
    <location>
        <begin position="1131"/>
        <end position="1222"/>
    </location>
</feature>
<proteinExistence type="predicted"/>
<dbReference type="PANTHER" id="PTHR24198:SF165">
    <property type="entry name" value="ANKYRIN REPEAT-CONTAINING PROTEIN-RELATED"/>
    <property type="match status" value="1"/>
</dbReference>
<reference evidence="6" key="1">
    <citation type="submission" date="2022-09" db="EMBL/GenBank/DDBJ databases">
        <title>Fusarium specimens isolated from Avocado Roots.</title>
        <authorList>
            <person name="Stajich J."/>
            <person name="Roper C."/>
            <person name="Heimlech-Rivalta G."/>
        </authorList>
    </citation>
    <scope>NUCLEOTIDE SEQUENCE</scope>
    <source>
        <strain evidence="6">A02</strain>
    </source>
</reference>
<accession>A0A9W8V079</accession>
<protein>
    <recommendedName>
        <fullName evidence="5">Heterokaryon incompatibility domain-containing protein</fullName>
    </recommendedName>
</protein>
<evidence type="ECO:0000259" key="5">
    <source>
        <dbReference type="Pfam" id="PF06985"/>
    </source>
</evidence>
<feature type="repeat" description="ANK" evidence="3">
    <location>
        <begin position="586"/>
        <end position="608"/>
    </location>
</feature>
<sequence length="1611" mass="178203">MTRDYLRRRLSCAEADVGRTCVAYLLSRSGGACKTDEDLVERLQLSPLYEYAAHHWGRHIQSISTPLLSEIVIRDFLSDRTRWEGALQVNHTAAQMRLMRFGSQLYPRRTEAIHLAACAGATNLVAALLARSNESTIINARDDDGRTALSYTAQAGNDDILEVLLADSLLDVNARDCKGRTPIFHAAANGHASIVSRLLERGANPNWKDLDRASPLWYAVKNGHVAVVRVLLECGQLSDLNPRPRHSPDTMTRNTPLSCALENGFHEISEMLARADGIDAHAEVYCNRLDGPNTLLELAIQNKDEVIALRLLDKYGIGQSSDNHEPGGELLVVAASIGSTSLVESLLVTHGVDPNTPYPHPEENAYTTNGEDDVRGLTPLIAAAKKGHGHVVRLLLDAEAIRPDASHNYCGTALSMAATSGFRDIVEILAADERVEAGQKDIWGRTPLSLAAEGAHEDVVEALLMNEAVDPDCRDSQGRTPLSRATGRIYARNYNGVVRRLLADARVDPNARDEEGNTPLYYAAKMGDVSLVKPILEHPRIDLGFGDKRAPLAVAASEGHVDVVKVFLKMGHFDVNALMAYPDECLGRTLLSLAAESGHMDVVELLLSQPGIEAHKRDVEGRSPLAMAAWGGHTVIVQRLLVVEGADPNSRDIRGWTPLRMAVIADRSPRVVDAIEALLRAERIDPDAADIEGRTPLSVACEEAKLELVDLLLASDGVDPDSRDTAGRNPLSWAVAPTRSLDELPLDSIDRLQEVMRRLLQIQGVDPNVEDVEGLTPLIRAIRGKLGNEFVRVLLEREDVDVRQRSRDGRTPMEFARKMGDAGIMSLLRKRGALDGGNEPPEAIDPSEYSSSDDDLDIGNLRRPRRGKESVDLQTGPQRRRSPSSSLSSAFRKDVVRMPFYQIYQHFTRNVLLPLGAQQEHLDLAEGNDADLCAKCNAIDLDEAFSIRNTDYRGRVIAKLGRIDGTWKARECPMCRVIAAVSSRWRVAAEGDADEEDDNQFVLVAFSSTGKWLCNNGLDSWQHFTDSWIDTMFLGVIPDSMREEHAVNSFVLRSGFISRLGSNCERKTHAITIARVEDGVDFAAAKGWIACCREEHSEWCNPPTLARVPHLRLIDCATRRIVQQGDQVPSYVALGYVWGAPPAAGSGEKSKLKLGNSNLPRDSLDIGESIEAVVEDAIRVTLGLGYEFLWVDRHCILQEGDSKVKEEQLQSMDLVYANAEVTSRPSNQIFDLDDAGWTYQEGLLARRRLFFSESEMSFECRDLLAREAIRLPAGVERQMSHLDRRLMEPSWIYEPSGIVPSGKGGIDLFERLAEYTRRNLTYQSDALNAMLGVLRIYATLERSPIYHICGVPILHGSGEEVSRRQSFVTSNDGGSDDDDDAGVALAGFVSGLCWTLQSPGVRRPGFPSWSWTGWHGVVDYQFEEPVMVDFADGFDVEVSIVLADGIAPMPWSDYYGRLRNTVVKESRYSSVFSHHHMLDITANTITARFCERHNFGSDSVEWKGTVCIGDDVWEGDFALTRKDIPPSLGDDEVGFVSSLRRRLLEESWLGIVLGPSLDTYHGLNEIYVLVVQEVPPLATGAITHWERVGLLTIDYPTLESEMLERRKVRLA</sequence>
<feature type="repeat" description="ANK" evidence="3">
    <location>
        <begin position="178"/>
        <end position="210"/>
    </location>
</feature>
<dbReference type="PROSITE" id="PS50297">
    <property type="entry name" value="ANK_REP_REGION"/>
    <property type="match status" value="6"/>
</dbReference>
<feature type="region of interest" description="Disordered" evidence="4">
    <location>
        <begin position="832"/>
        <end position="888"/>
    </location>
</feature>
<dbReference type="Pfam" id="PF06985">
    <property type="entry name" value="HET"/>
    <property type="match status" value="1"/>
</dbReference>
<dbReference type="SMART" id="SM00248">
    <property type="entry name" value="ANK"/>
    <property type="match status" value="16"/>
</dbReference>
<dbReference type="Pfam" id="PF00023">
    <property type="entry name" value="Ank"/>
    <property type="match status" value="2"/>
</dbReference>
<feature type="repeat" description="ANK" evidence="3">
    <location>
        <begin position="443"/>
        <end position="476"/>
    </location>
</feature>
<dbReference type="Proteomes" id="UP001152087">
    <property type="component" value="Unassembled WGS sequence"/>
</dbReference>
<feature type="repeat" description="ANK" evidence="3">
    <location>
        <begin position="375"/>
        <end position="400"/>
    </location>
</feature>
<evidence type="ECO:0000256" key="1">
    <source>
        <dbReference type="ARBA" id="ARBA00022737"/>
    </source>
</evidence>
<dbReference type="InterPro" id="IPR010730">
    <property type="entry name" value="HET"/>
</dbReference>
<dbReference type="PANTHER" id="PTHR24198">
    <property type="entry name" value="ANKYRIN REPEAT AND PROTEIN KINASE DOMAIN-CONTAINING PROTEIN"/>
    <property type="match status" value="1"/>
</dbReference>
<evidence type="ECO:0000256" key="4">
    <source>
        <dbReference type="SAM" id="MobiDB-lite"/>
    </source>
</evidence>
<gene>
    <name evidence="6" type="ORF">NW755_008604</name>
</gene>
<evidence type="ECO:0000313" key="6">
    <source>
        <dbReference type="EMBL" id="KAJ4185161.1"/>
    </source>
</evidence>
<dbReference type="Pfam" id="PF12796">
    <property type="entry name" value="Ank_2"/>
    <property type="match status" value="6"/>
</dbReference>
<feature type="repeat" description="ANK" evidence="3">
    <location>
        <begin position="211"/>
        <end position="235"/>
    </location>
</feature>
<feature type="repeat" description="ANK" evidence="3">
    <location>
        <begin position="692"/>
        <end position="725"/>
    </location>
</feature>
<evidence type="ECO:0000313" key="7">
    <source>
        <dbReference type="Proteomes" id="UP001152087"/>
    </source>
</evidence>